<proteinExistence type="predicted"/>
<sequence length="37" mass="3955">MQILKAVKEVGFSGCSPILEGLLDRSTIPKVGIILVE</sequence>
<dbReference type="EMBL" id="CAJNOB010000034">
    <property type="protein sequence ID" value="CAF0700972.1"/>
    <property type="molecule type" value="Genomic_DNA"/>
</dbReference>
<gene>
    <name evidence="1" type="ORF">MPNT_40094</name>
</gene>
<dbReference type="AlphaFoldDB" id="A0A8J2FSX0"/>
<dbReference type="Proteomes" id="UP000663859">
    <property type="component" value="Unassembled WGS sequence"/>
</dbReference>
<evidence type="ECO:0000313" key="1">
    <source>
        <dbReference type="EMBL" id="CAF0700972.1"/>
    </source>
</evidence>
<comment type="caution">
    <text evidence="1">The sequence shown here is derived from an EMBL/GenBank/DDBJ whole genome shotgun (WGS) entry which is preliminary data.</text>
</comment>
<accession>A0A8J2FSX0</accession>
<evidence type="ECO:0000313" key="2">
    <source>
        <dbReference type="Proteomes" id="UP000663859"/>
    </source>
</evidence>
<protein>
    <submittedName>
        <fullName evidence="1">Uncharacterized protein</fullName>
    </submittedName>
</protein>
<keyword evidence="2" id="KW-1185">Reference proteome</keyword>
<name>A0A8J2FSX0_9BACT</name>
<organism evidence="1 2">
    <name type="scientific">Candidatus Methylacidithermus pantelleriae</name>
    <dbReference type="NCBI Taxonomy" id="2744239"/>
    <lineage>
        <taxon>Bacteria</taxon>
        <taxon>Pseudomonadati</taxon>
        <taxon>Verrucomicrobiota</taxon>
        <taxon>Methylacidiphilae</taxon>
        <taxon>Methylacidiphilales</taxon>
        <taxon>Methylacidiphilaceae</taxon>
        <taxon>Candidatus Methylacidithermus</taxon>
    </lineage>
</organism>
<reference evidence="1" key="1">
    <citation type="submission" date="2021-02" db="EMBL/GenBank/DDBJ databases">
        <authorList>
            <person name="Cremers G."/>
            <person name="Picone N."/>
        </authorList>
    </citation>
    <scope>NUCLEOTIDE SEQUENCE</scope>
    <source>
        <strain evidence="1">PQ17</strain>
    </source>
</reference>